<protein>
    <submittedName>
        <fullName evidence="1">Uncharacterized protein</fullName>
    </submittedName>
</protein>
<dbReference type="Proteomes" id="UP001501147">
    <property type="component" value="Unassembled WGS sequence"/>
</dbReference>
<accession>A0ABP9B6F3</accession>
<gene>
    <name evidence="1" type="ORF">GCM10023329_47510</name>
</gene>
<keyword evidence="2" id="KW-1185">Reference proteome</keyword>
<reference evidence="2" key="1">
    <citation type="journal article" date="2019" name="Int. J. Syst. Evol. Microbiol.">
        <title>The Global Catalogue of Microorganisms (GCM) 10K type strain sequencing project: providing services to taxonomists for standard genome sequencing and annotation.</title>
        <authorList>
            <consortium name="The Broad Institute Genomics Platform"/>
            <consortium name="The Broad Institute Genome Sequencing Center for Infectious Disease"/>
            <person name="Wu L."/>
            <person name="Ma J."/>
        </authorList>
    </citation>
    <scope>NUCLEOTIDE SEQUENCE [LARGE SCALE GENOMIC DNA]</scope>
    <source>
        <strain evidence="2">JCM 18324</strain>
    </source>
</reference>
<name>A0ABP9B6F3_9ACTN</name>
<evidence type="ECO:0000313" key="1">
    <source>
        <dbReference type="EMBL" id="GAA4790342.1"/>
    </source>
</evidence>
<organism evidence="1 2">
    <name type="scientific">Streptomyces sanyensis</name>
    <dbReference type="NCBI Taxonomy" id="568869"/>
    <lineage>
        <taxon>Bacteria</taxon>
        <taxon>Bacillati</taxon>
        <taxon>Actinomycetota</taxon>
        <taxon>Actinomycetes</taxon>
        <taxon>Kitasatosporales</taxon>
        <taxon>Streptomycetaceae</taxon>
        <taxon>Streptomyces</taxon>
    </lineage>
</organism>
<proteinExistence type="predicted"/>
<comment type="caution">
    <text evidence="1">The sequence shown here is derived from an EMBL/GenBank/DDBJ whole genome shotgun (WGS) entry which is preliminary data.</text>
</comment>
<dbReference type="EMBL" id="BAABJV010000016">
    <property type="protein sequence ID" value="GAA4790342.1"/>
    <property type="molecule type" value="Genomic_DNA"/>
</dbReference>
<evidence type="ECO:0000313" key="2">
    <source>
        <dbReference type="Proteomes" id="UP001501147"/>
    </source>
</evidence>
<sequence>MNEGLPRLWAAAYGSHTGRPRRCAARAALRVLRFVRALALADHTPPAGY</sequence>
<dbReference type="RefSeq" id="WP_345615480.1">
    <property type="nucleotide sequence ID" value="NZ_BAABJV010000016.1"/>
</dbReference>